<feature type="compositionally biased region" description="Polar residues" evidence="1">
    <location>
        <begin position="173"/>
        <end position="189"/>
    </location>
</feature>
<feature type="compositionally biased region" description="Polar residues" evidence="1">
    <location>
        <begin position="136"/>
        <end position="155"/>
    </location>
</feature>
<feature type="compositionally biased region" description="Basic and acidic residues" evidence="1">
    <location>
        <begin position="673"/>
        <end position="689"/>
    </location>
</feature>
<feature type="region of interest" description="Disordered" evidence="1">
    <location>
        <begin position="1"/>
        <end position="468"/>
    </location>
</feature>
<feature type="compositionally biased region" description="Low complexity" evidence="1">
    <location>
        <begin position="70"/>
        <end position="81"/>
    </location>
</feature>
<feature type="compositionally biased region" description="Polar residues" evidence="1">
    <location>
        <begin position="494"/>
        <end position="521"/>
    </location>
</feature>
<feature type="compositionally biased region" description="Basic and acidic residues" evidence="1">
    <location>
        <begin position="1"/>
        <end position="11"/>
    </location>
</feature>
<reference evidence="2" key="2">
    <citation type="journal article" date="2020" name="Nat. Commun.">
        <title>Large-scale genome sequencing of mycorrhizal fungi provides insights into the early evolution of symbiotic traits.</title>
        <authorList>
            <person name="Miyauchi S."/>
            <person name="Kiss E."/>
            <person name="Kuo A."/>
            <person name="Drula E."/>
            <person name="Kohler A."/>
            <person name="Sanchez-Garcia M."/>
            <person name="Morin E."/>
            <person name="Andreopoulos B."/>
            <person name="Barry K.W."/>
            <person name="Bonito G."/>
            <person name="Buee M."/>
            <person name="Carver A."/>
            <person name="Chen C."/>
            <person name="Cichocki N."/>
            <person name="Clum A."/>
            <person name="Culley D."/>
            <person name="Crous P.W."/>
            <person name="Fauchery L."/>
            <person name="Girlanda M."/>
            <person name="Hayes R.D."/>
            <person name="Keri Z."/>
            <person name="LaButti K."/>
            <person name="Lipzen A."/>
            <person name="Lombard V."/>
            <person name="Magnuson J."/>
            <person name="Maillard F."/>
            <person name="Murat C."/>
            <person name="Nolan M."/>
            <person name="Ohm R.A."/>
            <person name="Pangilinan J."/>
            <person name="Pereira M.F."/>
            <person name="Perotto S."/>
            <person name="Peter M."/>
            <person name="Pfister S."/>
            <person name="Riley R."/>
            <person name="Sitrit Y."/>
            <person name="Stielow J.B."/>
            <person name="Szollosi G."/>
            <person name="Zifcakova L."/>
            <person name="Stursova M."/>
            <person name="Spatafora J.W."/>
            <person name="Tedersoo L."/>
            <person name="Vaario L.M."/>
            <person name="Yamada A."/>
            <person name="Yan M."/>
            <person name="Wang P."/>
            <person name="Xu J."/>
            <person name="Bruns T."/>
            <person name="Baldrian P."/>
            <person name="Vilgalys R."/>
            <person name="Dunand C."/>
            <person name="Henrissat B."/>
            <person name="Grigoriev I.V."/>
            <person name="Hibbett D."/>
            <person name="Nagy L.G."/>
            <person name="Martin F.M."/>
        </authorList>
    </citation>
    <scope>NUCLEOTIDE SEQUENCE</scope>
    <source>
        <strain evidence="2">Prilba</strain>
    </source>
</reference>
<dbReference type="OrthoDB" id="3326827at2759"/>
<evidence type="ECO:0000256" key="1">
    <source>
        <dbReference type="SAM" id="MobiDB-lite"/>
    </source>
</evidence>
<feature type="region of interest" description="Disordered" evidence="1">
    <location>
        <begin position="588"/>
        <end position="752"/>
    </location>
</feature>
<feature type="compositionally biased region" description="Polar residues" evidence="1">
    <location>
        <begin position="21"/>
        <end position="48"/>
    </location>
</feature>
<evidence type="ECO:0000313" key="3">
    <source>
        <dbReference type="Proteomes" id="UP000759537"/>
    </source>
</evidence>
<dbReference type="AlphaFoldDB" id="A0A9P5T678"/>
<feature type="region of interest" description="Disordered" evidence="1">
    <location>
        <begin position="480"/>
        <end position="530"/>
    </location>
</feature>
<feature type="compositionally biased region" description="Polar residues" evidence="1">
    <location>
        <begin position="456"/>
        <end position="468"/>
    </location>
</feature>
<feature type="compositionally biased region" description="Low complexity" evidence="1">
    <location>
        <begin position="229"/>
        <end position="253"/>
    </location>
</feature>
<feature type="compositionally biased region" description="Basic and acidic residues" evidence="1">
    <location>
        <begin position="156"/>
        <end position="167"/>
    </location>
</feature>
<keyword evidence="3" id="KW-1185">Reference proteome</keyword>
<sequence>MDATSGHDNDTTKSPSPPDVMSNSTNISSQSRTKLTDLGSRQATSRPTVQGRPSYAAIARKAISNERLDSAASDSPGSASSRQPQTKEARPADIRSTSIPAAVPRDRQATAQRRDISELDVKHDAQSRAGQPPANADNTRNVAHPTSSPMAPDISTSKEAHAAKREGSFPPSRDTQPSLALRGTGSNITLRLPEPGERKEKNVTSLHELDASRERNATRPRAQEVDWTASVQPSAQPSTSSPPLNRLSSSISPQPSPPVPSLTETTSSLVHAARSMPPNGSQARSGRTPLELPHDRDEERRKAPPDEQSRTNHNHSTTPRRPPSSPDEHVPAATEPPSQSVPVSAPRRLDKSNSRHELTSDKKEQKGVATPEEYETRAEDSTTSSDGTKRRKAGLNPPTSYTPNVIQGTNTSVGRTYSSNSSGNDSMGKSRGKADPPSDSTPPLIKQTLFTPAPPSSVSTQSQPKNVIRVSSNSGAIVSMVEPEPHRSRPPKVTDSQIESTPSIGTSFNQGRDESLQSQVQPGPLTRTELREDKAMEALEGRYPSEPFIGYSTFSPSSVKQRRALNNNEGKLQLGGLNQILVAEKLSSNTGTSTSAVEIQQGAGPTQLSPPDDGNHENGPQGSSGEGRPPGRGEPPGGGSPPEQLGRPEPAQLSLPDDESRGEGPRASSGEGRPPEGDRPPEQLGRREPTQPSLSDGGRSGEGPQGSSRGGGPSGRGGPPEGGGPPGRSDPLDSGAPLRSRHMEEGPQESTSLWTRLKRLCCCCCC</sequence>
<feature type="compositionally biased region" description="Polar residues" evidence="1">
    <location>
        <begin position="588"/>
        <end position="609"/>
    </location>
</feature>
<feature type="compositionally biased region" description="Basic and acidic residues" evidence="1">
    <location>
        <begin position="292"/>
        <end position="310"/>
    </location>
</feature>
<feature type="compositionally biased region" description="Polar residues" evidence="1">
    <location>
        <begin position="397"/>
        <end position="427"/>
    </location>
</feature>
<protein>
    <submittedName>
        <fullName evidence="2">Uncharacterized protein</fullName>
    </submittedName>
</protein>
<comment type="caution">
    <text evidence="2">The sequence shown here is derived from an EMBL/GenBank/DDBJ whole genome shotgun (WGS) entry which is preliminary data.</text>
</comment>
<dbReference type="EMBL" id="WHVB01000015">
    <property type="protein sequence ID" value="KAF8476411.1"/>
    <property type="molecule type" value="Genomic_DNA"/>
</dbReference>
<feature type="compositionally biased region" description="Basic and acidic residues" evidence="1">
    <location>
        <begin position="104"/>
        <end position="126"/>
    </location>
</feature>
<name>A0A9P5T678_9AGAM</name>
<dbReference type="Proteomes" id="UP000759537">
    <property type="component" value="Unassembled WGS sequence"/>
</dbReference>
<evidence type="ECO:0000313" key="2">
    <source>
        <dbReference type="EMBL" id="KAF8476411.1"/>
    </source>
</evidence>
<feature type="compositionally biased region" description="Basic and acidic residues" evidence="1">
    <location>
        <begin position="347"/>
        <end position="366"/>
    </location>
</feature>
<feature type="compositionally biased region" description="Gly residues" evidence="1">
    <location>
        <begin position="698"/>
        <end position="726"/>
    </location>
</feature>
<gene>
    <name evidence="2" type="ORF">DFH94DRAFT_759052</name>
</gene>
<reference evidence="2" key="1">
    <citation type="submission" date="2019-10" db="EMBL/GenBank/DDBJ databases">
        <authorList>
            <consortium name="DOE Joint Genome Institute"/>
            <person name="Kuo A."/>
            <person name="Miyauchi S."/>
            <person name="Kiss E."/>
            <person name="Drula E."/>
            <person name="Kohler A."/>
            <person name="Sanchez-Garcia M."/>
            <person name="Andreopoulos B."/>
            <person name="Barry K.W."/>
            <person name="Bonito G."/>
            <person name="Buee M."/>
            <person name="Carver A."/>
            <person name="Chen C."/>
            <person name="Cichocki N."/>
            <person name="Clum A."/>
            <person name="Culley D."/>
            <person name="Crous P.W."/>
            <person name="Fauchery L."/>
            <person name="Girlanda M."/>
            <person name="Hayes R."/>
            <person name="Keri Z."/>
            <person name="LaButti K."/>
            <person name="Lipzen A."/>
            <person name="Lombard V."/>
            <person name="Magnuson J."/>
            <person name="Maillard F."/>
            <person name="Morin E."/>
            <person name="Murat C."/>
            <person name="Nolan M."/>
            <person name="Ohm R."/>
            <person name="Pangilinan J."/>
            <person name="Pereira M."/>
            <person name="Perotto S."/>
            <person name="Peter M."/>
            <person name="Riley R."/>
            <person name="Sitrit Y."/>
            <person name="Stielow B."/>
            <person name="Szollosi G."/>
            <person name="Zifcakova L."/>
            <person name="Stursova M."/>
            <person name="Spatafora J.W."/>
            <person name="Tedersoo L."/>
            <person name="Vaario L.-M."/>
            <person name="Yamada A."/>
            <person name="Yan M."/>
            <person name="Wang P."/>
            <person name="Xu J."/>
            <person name="Bruns T."/>
            <person name="Baldrian P."/>
            <person name="Vilgalys R."/>
            <person name="Henrissat B."/>
            <person name="Grigoriev I.V."/>
            <person name="Hibbett D."/>
            <person name="Nagy L.G."/>
            <person name="Martin F.M."/>
        </authorList>
    </citation>
    <scope>NUCLEOTIDE SEQUENCE</scope>
    <source>
        <strain evidence="2">Prilba</strain>
    </source>
</reference>
<proteinExistence type="predicted"/>
<feature type="compositionally biased region" description="Basic and acidic residues" evidence="1">
    <location>
        <begin position="194"/>
        <end position="224"/>
    </location>
</feature>
<feature type="compositionally biased region" description="Gly residues" evidence="1">
    <location>
        <begin position="622"/>
        <end position="637"/>
    </location>
</feature>
<accession>A0A9P5T678</accession>
<organism evidence="2 3">
    <name type="scientific">Russula ochroleuca</name>
    <dbReference type="NCBI Taxonomy" id="152965"/>
    <lineage>
        <taxon>Eukaryota</taxon>
        <taxon>Fungi</taxon>
        <taxon>Dikarya</taxon>
        <taxon>Basidiomycota</taxon>
        <taxon>Agaricomycotina</taxon>
        <taxon>Agaricomycetes</taxon>
        <taxon>Russulales</taxon>
        <taxon>Russulaceae</taxon>
        <taxon>Russula</taxon>
    </lineage>
</organism>